<dbReference type="GO" id="GO:0046872">
    <property type="term" value="F:metal ion binding"/>
    <property type="evidence" value="ECO:0007669"/>
    <property type="project" value="UniProtKB-KW"/>
</dbReference>
<dbReference type="InterPro" id="IPR001405">
    <property type="entry name" value="UPF0758"/>
</dbReference>
<dbReference type="GO" id="GO:0006508">
    <property type="term" value="P:proteolysis"/>
    <property type="evidence" value="ECO:0007669"/>
    <property type="project" value="UniProtKB-KW"/>
</dbReference>
<keyword evidence="4" id="KW-0862">Zinc</keyword>
<reference evidence="8 9" key="1">
    <citation type="submission" date="2020-08" db="EMBL/GenBank/DDBJ databases">
        <title>Genomic Encyclopedia of Type Strains, Phase IV (KMG-IV): sequencing the most valuable type-strain genomes for metagenomic binning, comparative biology and taxonomic classification.</title>
        <authorList>
            <person name="Goeker M."/>
        </authorList>
    </citation>
    <scope>NUCLEOTIDE SEQUENCE [LARGE SCALE GENOMIC DNA]</scope>
    <source>
        <strain evidence="8 9">YC6886</strain>
    </source>
</reference>
<sequence length="234" mass="25963">MNLIRHLPSDERPREKLARLGPSALDNSELIALFLRTGIKGKSAIEVGRDILRHFGSLHGLGAAGLSGLQNCPGLGLAKASQLAAAFELGARLARERMNQRPLDSPERIHEAFAPQLAHLPQEKLLLAMVNTRLEHLGTVEVSSGTLTETAAHPRDIFRPCLLHHAWGFILIHNHPSGDPRPSAADTEFTHRLHDAAEILNIRFLDHIIIGRATDHRDPFFSYREMGMIHRRSA</sequence>
<evidence type="ECO:0000256" key="4">
    <source>
        <dbReference type="ARBA" id="ARBA00022833"/>
    </source>
</evidence>
<dbReference type="AlphaFoldDB" id="A0A840VBD6"/>
<evidence type="ECO:0000259" key="7">
    <source>
        <dbReference type="PROSITE" id="PS50249"/>
    </source>
</evidence>
<dbReference type="GO" id="GO:0008237">
    <property type="term" value="F:metallopeptidase activity"/>
    <property type="evidence" value="ECO:0007669"/>
    <property type="project" value="UniProtKB-KW"/>
</dbReference>
<dbReference type="NCBIfam" id="TIGR00608">
    <property type="entry name" value="radc"/>
    <property type="match status" value="1"/>
</dbReference>
<evidence type="ECO:0000256" key="5">
    <source>
        <dbReference type="ARBA" id="ARBA00023049"/>
    </source>
</evidence>
<dbReference type="PROSITE" id="PS01302">
    <property type="entry name" value="UPF0758"/>
    <property type="match status" value="1"/>
</dbReference>
<evidence type="ECO:0000256" key="6">
    <source>
        <dbReference type="RuleBase" id="RU003797"/>
    </source>
</evidence>
<dbReference type="InterPro" id="IPR025657">
    <property type="entry name" value="RadC_JAB"/>
</dbReference>
<keyword evidence="5" id="KW-0482">Metalloprotease</keyword>
<protein>
    <submittedName>
        <fullName evidence="8">DNA repair protein RadC</fullName>
    </submittedName>
</protein>
<keyword evidence="9" id="KW-1185">Reference proteome</keyword>
<dbReference type="SUPFAM" id="SSF47781">
    <property type="entry name" value="RuvA domain 2-like"/>
    <property type="match status" value="1"/>
</dbReference>
<dbReference type="PROSITE" id="PS50249">
    <property type="entry name" value="MPN"/>
    <property type="match status" value="1"/>
</dbReference>
<dbReference type="Proteomes" id="UP000557717">
    <property type="component" value="Unassembled WGS sequence"/>
</dbReference>
<keyword evidence="3" id="KW-0378">Hydrolase</keyword>
<keyword evidence="2" id="KW-0479">Metal-binding</keyword>
<evidence type="ECO:0000256" key="1">
    <source>
        <dbReference type="ARBA" id="ARBA00022670"/>
    </source>
</evidence>
<organism evidence="8 9">
    <name type="scientific">Haloferula luteola</name>
    <dbReference type="NCBI Taxonomy" id="595692"/>
    <lineage>
        <taxon>Bacteria</taxon>
        <taxon>Pseudomonadati</taxon>
        <taxon>Verrucomicrobiota</taxon>
        <taxon>Verrucomicrobiia</taxon>
        <taxon>Verrucomicrobiales</taxon>
        <taxon>Verrucomicrobiaceae</taxon>
        <taxon>Haloferula</taxon>
    </lineage>
</organism>
<evidence type="ECO:0000256" key="3">
    <source>
        <dbReference type="ARBA" id="ARBA00022801"/>
    </source>
</evidence>
<evidence type="ECO:0000313" key="9">
    <source>
        <dbReference type="Proteomes" id="UP000557717"/>
    </source>
</evidence>
<dbReference type="InterPro" id="IPR046778">
    <property type="entry name" value="UPF0758_N"/>
</dbReference>
<dbReference type="RefSeq" id="WP_184015339.1">
    <property type="nucleotide sequence ID" value="NZ_JACHFD010000002.1"/>
</dbReference>
<comment type="similarity">
    <text evidence="6">Belongs to the UPF0758 family.</text>
</comment>
<dbReference type="Gene3D" id="3.40.140.10">
    <property type="entry name" value="Cytidine Deaminase, domain 2"/>
    <property type="match status" value="1"/>
</dbReference>
<dbReference type="Pfam" id="PF04002">
    <property type="entry name" value="RadC"/>
    <property type="match status" value="1"/>
</dbReference>
<dbReference type="CDD" id="cd08071">
    <property type="entry name" value="MPN_DUF2466"/>
    <property type="match status" value="1"/>
</dbReference>
<evidence type="ECO:0000313" key="8">
    <source>
        <dbReference type="EMBL" id="MBB5350201.1"/>
    </source>
</evidence>
<proteinExistence type="inferred from homology"/>
<gene>
    <name evidence="8" type="ORF">HNR46_000425</name>
</gene>
<comment type="caution">
    <text evidence="8">The sequence shown here is derived from an EMBL/GenBank/DDBJ whole genome shotgun (WGS) entry which is preliminary data.</text>
</comment>
<dbReference type="NCBIfam" id="NF000642">
    <property type="entry name" value="PRK00024.1"/>
    <property type="match status" value="1"/>
</dbReference>
<name>A0A840VBD6_9BACT</name>
<dbReference type="InterPro" id="IPR037518">
    <property type="entry name" value="MPN"/>
</dbReference>
<dbReference type="PANTHER" id="PTHR30471:SF3">
    <property type="entry name" value="UPF0758 PROTEIN YEES-RELATED"/>
    <property type="match status" value="1"/>
</dbReference>
<dbReference type="PANTHER" id="PTHR30471">
    <property type="entry name" value="DNA REPAIR PROTEIN RADC"/>
    <property type="match status" value="1"/>
</dbReference>
<accession>A0A840VBD6</accession>
<keyword evidence="1" id="KW-0645">Protease</keyword>
<feature type="domain" description="MPN" evidence="7">
    <location>
        <begin position="102"/>
        <end position="229"/>
    </location>
</feature>
<evidence type="ECO:0000256" key="2">
    <source>
        <dbReference type="ARBA" id="ARBA00022723"/>
    </source>
</evidence>
<dbReference type="EMBL" id="JACHFD010000002">
    <property type="protein sequence ID" value="MBB5350201.1"/>
    <property type="molecule type" value="Genomic_DNA"/>
</dbReference>
<dbReference type="Gene3D" id="1.10.150.20">
    <property type="entry name" value="5' to 3' exonuclease, C-terminal subdomain"/>
    <property type="match status" value="1"/>
</dbReference>
<dbReference type="Pfam" id="PF20582">
    <property type="entry name" value="UPF0758_N"/>
    <property type="match status" value="1"/>
</dbReference>
<dbReference type="InterPro" id="IPR020891">
    <property type="entry name" value="UPF0758_CS"/>
</dbReference>
<dbReference type="InterPro" id="IPR010994">
    <property type="entry name" value="RuvA_2-like"/>
</dbReference>